<comment type="caution">
    <text evidence="2">The sequence shown here is derived from an EMBL/GenBank/DDBJ whole genome shotgun (WGS) entry which is preliminary data.</text>
</comment>
<evidence type="ECO:0000313" key="2">
    <source>
        <dbReference type="EMBL" id="KAJ7404111.1"/>
    </source>
</evidence>
<organism evidence="2 3">
    <name type="scientific">Willisornis vidua</name>
    <name type="common">Xingu scale-backed antbird</name>
    <dbReference type="NCBI Taxonomy" id="1566151"/>
    <lineage>
        <taxon>Eukaryota</taxon>
        <taxon>Metazoa</taxon>
        <taxon>Chordata</taxon>
        <taxon>Craniata</taxon>
        <taxon>Vertebrata</taxon>
        <taxon>Euteleostomi</taxon>
        <taxon>Archelosauria</taxon>
        <taxon>Archosauria</taxon>
        <taxon>Dinosauria</taxon>
        <taxon>Saurischia</taxon>
        <taxon>Theropoda</taxon>
        <taxon>Coelurosauria</taxon>
        <taxon>Aves</taxon>
        <taxon>Neognathae</taxon>
        <taxon>Neoaves</taxon>
        <taxon>Telluraves</taxon>
        <taxon>Australaves</taxon>
        <taxon>Passeriformes</taxon>
        <taxon>Thamnophilidae</taxon>
        <taxon>Willisornis</taxon>
    </lineage>
</organism>
<name>A0ABQ9CQU9_9PASS</name>
<feature type="region of interest" description="Disordered" evidence="1">
    <location>
        <begin position="197"/>
        <end position="228"/>
    </location>
</feature>
<evidence type="ECO:0000256" key="1">
    <source>
        <dbReference type="SAM" id="MobiDB-lite"/>
    </source>
</evidence>
<protein>
    <submittedName>
        <fullName evidence="2">Uncharacterized protein</fullName>
    </submittedName>
</protein>
<dbReference type="PANTHER" id="PTHR40387:SF1">
    <property type="entry name" value="PROTEIN FAM240B"/>
    <property type="match status" value="1"/>
</dbReference>
<keyword evidence="3" id="KW-1185">Reference proteome</keyword>
<dbReference type="EMBL" id="WHWB01034789">
    <property type="protein sequence ID" value="KAJ7404111.1"/>
    <property type="molecule type" value="Genomic_DNA"/>
</dbReference>
<dbReference type="Proteomes" id="UP001145742">
    <property type="component" value="Unassembled WGS sequence"/>
</dbReference>
<gene>
    <name evidence="2" type="ORF">WISP_147480</name>
</gene>
<sequence length="228" mass="26094">MLTASLLVAKCGANRVKDADELCEEEQVKLDMIPTNTKARQRKAIVAYLCLGVIEPVKPLQWKKVRADDFVSKEEANPEDKFRSLCQILSPVKVMNQLHVIWPETSLLKKEKEDEYLLPVVGSDTGFGVVQEIHEKMSKHTNFRHHKMSGHDAEGLKNFWEKVIQEQTKQQEAEESRLSKSALNKLRHKWTLQLEGRTRQVEAHMKTQDEQMTPLSVEALPSPDKTVA</sequence>
<dbReference type="PANTHER" id="PTHR40387">
    <property type="entry name" value="PROTEIN FAM240B"/>
    <property type="match status" value="1"/>
</dbReference>
<evidence type="ECO:0000313" key="3">
    <source>
        <dbReference type="Proteomes" id="UP001145742"/>
    </source>
</evidence>
<reference evidence="2" key="1">
    <citation type="submission" date="2019-10" db="EMBL/GenBank/DDBJ databases">
        <authorList>
            <person name="Soares A.E.R."/>
            <person name="Aleixo A."/>
            <person name="Schneider P."/>
            <person name="Miyaki C.Y."/>
            <person name="Schneider M.P."/>
            <person name="Mello C."/>
            <person name="Vasconcelos A.T.R."/>
        </authorList>
    </citation>
    <scope>NUCLEOTIDE SEQUENCE</scope>
    <source>
        <tissue evidence="2">Muscle</tissue>
    </source>
</reference>
<feature type="compositionally biased region" description="Basic and acidic residues" evidence="1">
    <location>
        <begin position="197"/>
        <end position="209"/>
    </location>
</feature>
<proteinExistence type="predicted"/>
<dbReference type="InterPro" id="IPR040261">
    <property type="entry name" value="FAM240"/>
</dbReference>
<accession>A0ABQ9CQU9</accession>